<dbReference type="Proteomes" id="UP000295414">
    <property type="component" value="Unassembled WGS sequence"/>
</dbReference>
<dbReference type="EMBL" id="SMAP01000004">
    <property type="protein sequence ID" value="TCT24474.1"/>
    <property type="molecule type" value="Genomic_DNA"/>
</dbReference>
<organism evidence="2 3">
    <name type="scientific">Thermomonas haemolytica</name>
    <dbReference type="NCBI Taxonomy" id="141949"/>
    <lineage>
        <taxon>Bacteria</taxon>
        <taxon>Pseudomonadati</taxon>
        <taxon>Pseudomonadota</taxon>
        <taxon>Gammaproteobacteria</taxon>
        <taxon>Lysobacterales</taxon>
        <taxon>Lysobacteraceae</taxon>
        <taxon>Thermomonas</taxon>
    </lineage>
</organism>
<dbReference type="RefSeq" id="WP_114960897.1">
    <property type="nucleotide sequence ID" value="NZ_MSZW01000019.1"/>
</dbReference>
<sequence>MRICYYGYCLQHVPSGKKYLVDLRDLTKKFVASTSQSFKSSITYHGDHLYLLPFSTGIYLFVQTRANEIIKAIEGKTLDVKDIKDKLQKSETVGFASYLSMENGYLGIASRVLSPRITPFCEMMTQVVRGYGGLDYVFLPTLLTENLPKDEVQKLTHVGAVTVEMNTASTLTQNLLKQLTNRPPETLHDIGSIKIVIRPVRKGKKSLKDDLAAISKNMADNELISLEARAKVEAADQVRDVYIVGEGAIREFLPFKKEGDLKSLIPSKTAANTKLQAKVNEFKSDANLKKDKGLPDLGIDRKYPSATATVAAQPVATKAGAGGKRATKKTGRKA</sequence>
<dbReference type="OrthoDB" id="6065089at2"/>
<dbReference type="InterPro" id="IPR031894">
    <property type="entry name" value="RexA"/>
</dbReference>
<evidence type="ECO:0000256" key="1">
    <source>
        <dbReference type="SAM" id="MobiDB-lite"/>
    </source>
</evidence>
<dbReference type="AlphaFoldDB" id="A0A4R3N6R3"/>
<dbReference type="Pfam" id="PF15969">
    <property type="entry name" value="RexA"/>
    <property type="match status" value="1"/>
</dbReference>
<feature type="region of interest" description="Disordered" evidence="1">
    <location>
        <begin position="315"/>
        <end position="334"/>
    </location>
</feature>
<comment type="caution">
    <text evidence="2">The sequence shown here is derived from an EMBL/GenBank/DDBJ whole genome shotgun (WGS) entry which is preliminary data.</text>
</comment>
<feature type="compositionally biased region" description="Basic residues" evidence="1">
    <location>
        <begin position="325"/>
        <end position="334"/>
    </location>
</feature>
<name>A0A4R3N6R3_9GAMM</name>
<evidence type="ECO:0000313" key="2">
    <source>
        <dbReference type="EMBL" id="TCT24474.1"/>
    </source>
</evidence>
<proteinExistence type="predicted"/>
<evidence type="ECO:0000313" key="3">
    <source>
        <dbReference type="Proteomes" id="UP000295414"/>
    </source>
</evidence>
<gene>
    <name evidence="2" type="ORF">EDC34_104162</name>
</gene>
<accession>A0A4R3N6R3</accession>
<protein>
    <submittedName>
        <fullName evidence="2">RexA-like intracellular sensor of abortive infection system</fullName>
    </submittedName>
</protein>
<reference evidence="2 3" key="1">
    <citation type="submission" date="2019-03" db="EMBL/GenBank/DDBJ databases">
        <title>Genomic Encyclopedia of Type Strains, Phase IV (KMG-IV): sequencing the most valuable type-strain genomes for metagenomic binning, comparative biology and taxonomic classification.</title>
        <authorList>
            <person name="Goeker M."/>
        </authorList>
    </citation>
    <scope>NUCLEOTIDE SEQUENCE [LARGE SCALE GENOMIC DNA]</scope>
    <source>
        <strain evidence="2 3">DSM 13605</strain>
    </source>
</reference>
<keyword evidence="3" id="KW-1185">Reference proteome</keyword>